<proteinExistence type="inferred from homology"/>
<dbReference type="GO" id="GO:0005886">
    <property type="term" value="C:plasma membrane"/>
    <property type="evidence" value="ECO:0007669"/>
    <property type="project" value="UniProtKB-SubCell"/>
</dbReference>
<gene>
    <name evidence="10" type="ORF">QJU93_08420</name>
</gene>
<evidence type="ECO:0000256" key="6">
    <source>
        <dbReference type="ARBA" id="ARBA00022692"/>
    </source>
</evidence>
<feature type="transmembrane region" description="Helical" evidence="9">
    <location>
        <begin position="164"/>
        <end position="184"/>
    </location>
</feature>
<dbReference type="EMBL" id="JASAYQ010000015">
    <property type="protein sequence ID" value="MDP8173380.1"/>
    <property type="molecule type" value="Genomic_DNA"/>
</dbReference>
<dbReference type="GO" id="GO:0022857">
    <property type="term" value="F:transmembrane transporter activity"/>
    <property type="evidence" value="ECO:0007669"/>
    <property type="project" value="InterPro"/>
</dbReference>
<keyword evidence="5" id="KW-0997">Cell inner membrane</keyword>
<evidence type="ECO:0000256" key="7">
    <source>
        <dbReference type="ARBA" id="ARBA00022989"/>
    </source>
</evidence>
<dbReference type="CDD" id="cd06579">
    <property type="entry name" value="TM_PBP1_transp_AraH_like"/>
    <property type="match status" value="1"/>
</dbReference>
<accession>A0AAJ6NAV5</accession>
<evidence type="ECO:0000313" key="11">
    <source>
        <dbReference type="Proteomes" id="UP001236239"/>
    </source>
</evidence>
<dbReference type="Pfam" id="PF02653">
    <property type="entry name" value="BPD_transp_2"/>
    <property type="match status" value="1"/>
</dbReference>
<evidence type="ECO:0000256" key="2">
    <source>
        <dbReference type="ARBA" id="ARBA00007942"/>
    </source>
</evidence>
<dbReference type="PANTHER" id="PTHR32196:SF21">
    <property type="entry name" value="ABC TRANSPORTER PERMEASE PROTEIN YPHD-RELATED"/>
    <property type="match status" value="1"/>
</dbReference>
<evidence type="ECO:0000313" key="10">
    <source>
        <dbReference type="EMBL" id="MDP8173380.1"/>
    </source>
</evidence>
<comment type="similarity">
    <text evidence="2">Belongs to the binding-protein-dependent transport system permease family. AraH/RbsC subfamily.</text>
</comment>
<feature type="transmembrane region" description="Helical" evidence="9">
    <location>
        <begin position="117"/>
        <end position="137"/>
    </location>
</feature>
<evidence type="ECO:0000256" key="3">
    <source>
        <dbReference type="ARBA" id="ARBA00022448"/>
    </source>
</evidence>
<dbReference type="RefSeq" id="WP_306373392.1">
    <property type="nucleotide sequence ID" value="NZ_JASAYK010000001.1"/>
</dbReference>
<dbReference type="Proteomes" id="UP001236239">
    <property type="component" value="Unassembled WGS sequence"/>
</dbReference>
<feature type="transmembrane region" description="Helical" evidence="9">
    <location>
        <begin position="7"/>
        <end position="27"/>
    </location>
</feature>
<evidence type="ECO:0000256" key="5">
    <source>
        <dbReference type="ARBA" id="ARBA00022519"/>
    </source>
</evidence>
<feature type="transmembrane region" description="Helical" evidence="9">
    <location>
        <begin position="243"/>
        <end position="263"/>
    </location>
</feature>
<comment type="subcellular location">
    <subcellularLocation>
        <location evidence="1">Cell inner membrane</location>
        <topology evidence="1">Multi-pass membrane protein</topology>
    </subcellularLocation>
</comment>
<protein>
    <submittedName>
        <fullName evidence="10">ABC transporter permease</fullName>
    </submittedName>
</protein>
<keyword evidence="3" id="KW-0813">Transport</keyword>
<feature type="transmembrane region" description="Helical" evidence="9">
    <location>
        <begin position="296"/>
        <end position="316"/>
    </location>
</feature>
<dbReference type="AlphaFoldDB" id="A0AAJ6NAV5"/>
<name>A0AAJ6NAV5_9PAST</name>
<dbReference type="InterPro" id="IPR001851">
    <property type="entry name" value="ABC_transp_permease"/>
</dbReference>
<feature type="transmembrane region" description="Helical" evidence="9">
    <location>
        <begin position="215"/>
        <end position="236"/>
    </location>
</feature>
<keyword evidence="6 9" id="KW-0812">Transmembrane</keyword>
<organism evidence="10 11">
    <name type="scientific">Phocoenobacter skyensis</name>
    <dbReference type="NCBI Taxonomy" id="97481"/>
    <lineage>
        <taxon>Bacteria</taxon>
        <taxon>Pseudomonadati</taxon>
        <taxon>Pseudomonadota</taxon>
        <taxon>Gammaproteobacteria</taxon>
        <taxon>Pasteurellales</taxon>
        <taxon>Pasteurellaceae</taxon>
        <taxon>Phocoenobacter</taxon>
    </lineage>
</organism>
<feature type="transmembrane region" description="Helical" evidence="9">
    <location>
        <begin position="47"/>
        <end position="78"/>
    </location>
</feature>
<evidence type="ECO:0000256" key="4">
    <source>
        <dbReference type="ARBA" id="ARBA00022475"/>
    </source>
</evidence>
<evidence type="ECO:0000256" key="1">
    <source>
        <dbReference type="ARBA" id="ARBA00004429"/>
    </source>
</evidence>
<keyword evidence="8 9" id="KW-0472">Membrane</keyword>
<keyword evidence="7 9" id="KW-1133">Transmembrane helix</keyword>
<evidence type="ECO:0000256" key="8">
    <source>
        <dbReference type="ARBA" id="ARBA00023136"/>
    </source>
</evidence>
<sequence length="325" mass="35246">MANYLRSIEGILFVFIIFLSIILSFATPDFFTLQNFFDLLNQNAVKMIFAIGLLVVLIIGGIDISFAVGASVIQYATVTILMKMLGGGSWLSGMLIAMAIGAMLGMINALLIYGFRVVSIIITIATFNVFFGLLIFFTNNGRSIYRLPDWLVERMVFIHIDNTTMLYLPVAVMLIVALVTTYILKFTGFGRQLYGYGSNAEGARRAGVSGWKVHLFAYGWLGVCAGIAGMMQITIAQEVVPKALYGWEFDVLVAVVLGGATLGGGRGSVLGAMLGVLFLALLKNAMILLQFSPYAFNAISGAVILLAIVATQWQIFVRKLQGGLV</sequence>
<feature type="transmembrane region" description="Helical" evidence="9">
    <location>
        <begin position="90"/>
        <end position="111"/>
    </location>
</feature>
<keyword evidence="4" id="KW-1003">Cell membrane</keyword>
<comment type="caution">
    <text evidence="10">The sequence shown here is derived from an EMBL/GenBank/DDBJ whole genome shotgun (WGS) entry which is preliminary data.</text>
</comment>
<reference evidence="10" key="1">
    <citation type="journal article" date="2023" name="Front. Microbiol.">
        <title>Phylogeography and host specificity of Pasteurellaceae pathogenic to sea-farmed fish in the north-east Atlantic.</title>
        <authorList>
            <person name="Gulla S."/>
            <person name="Colquhoun D.J."/>
            <person name="Olsen A.B."/>
            <person name="Spilsberg B."/>
            <person name="Lagesen K."/>
            <person name="Aakesson C.P."/>
            <person name="Strom S."/>
            <person name="Manji F."/>
            <person name="Birkbeck T.H."/>
            <person name="Nilsen H.K."/>
        </authorList>
    </citation>
    <scope>NUCLEOTIDE SEQUENCE</scope>
    <source>
        <strain evidence="10">TW16_20</strain>
    </source>
</reference>
<dbReference type="PANTHER" id="PTHR32196">
    <property type="entry name" value="ABC TRANSPORTER PERMEASE PROTEIN YPHD-RELATED-RELATED"/>
    <property type="match status" value="1"/>
</dbReference>
<evidence type="ECO:0000256" key="9">
    <source>
        <dbReference type="SAM" id="Phobius"/>
    </source>
</evidence>